<proteinExistence type="predicted"/>
<evidence type="ECO:0000313" key="4">
    <source>
        <dbReference type="EMBL" id="CRK91811.1"/>
    </source>
</evidence>
<dbReference type="STRING" id="568069.A0A1J1HUY3"/>
<protein>
    <submittedName>
        <fullName evidence="4">CLUMA_CG005436, isoform A</fullName>
    </submittedName>
</protein>
<dbReference type="EMBL" id="CVRI01000021">
    <property type="protein sequence ID" value="CRK91811.1"/>
    <property type="molecule type" value="Genomic_DNA"/>
</dbReference>
<keyword evidence="3" id="KW-0175">Coiled coil</keyword>
<dbReference type="GO" id="GO:0006397">
    <property type="term" value="P:mRNA processing"/>
    <property type="evidence" value="ECO:0007669"/>
    <property type="project" value="InterPro"/>
</dbReference>
<keyword evidence="5" id="KW-1185">Reference proteome</keyword>
<evidence type="ECO:0000256" key="2">
    <source>
        <dbReference type="ARBA" id="ARBA00023242"/>
    </source>
</evidence>
<organism evidence="4 5">
    <name type="scientific">Clunio marinus</name>
    <dbReference type="NCBI Taxonomy" id="568069"/>
    <lineage>
        <taxon>Eukaryota</taxon>
        <taxon>Metazoa</taxon>
        <taxon>Ecdysozoa</taxon>
        <taxon>Arthropoda</taxon>
        <taxon>Hexapoda</taxon>
        <taxon>Insecta</taxon>
        <taxon>Pterygota</taxon>
        <taxon>Neoptera</taxon>
        <taxon>Endopterygota</taxon>
        <taxon>Diptera</taxon>
        <taxon>Nematocera</taxon>
        <taxon>Chironomoidea</taxon>
        <taxon>Chironomidae</taxon>
        <taxon>Clunio</taxon>
    </lineage>
</organism>
<evidence type="ECO:0000256" key="3">
    <source>
        <dbReference type="SAM" id="Coils"/>
    </source>
</evidence>
<gene>
    <name evidence="4" type="ORF">CLUMA_CG005436</name>
</gene>
<name>A0A1J1HUY3_9DIPT</name>
<dbReference type="Pfam" id="PF05615">
    <property type="entry name" value="THOC7"/>
    <property type="match status" value="1"/>
</dbReference>
<evidence type="ECO:0000313" key="5">
    <source>
        <dbReference type="Proteomes" id="UP000183832"/>
    </source>
</evidence>
<reference evidence="4 5" key="1">
    <citation type="submission" date="2015-04" db="EMBL/GenBank/DDBJ databases">
        <authorList>
            <person name="Syromyatnikov M.Y."/>
            <person name="Popov V.N."/>
        </authorList>
    </citation>
    <scope>NUCLEOTIDE SEQUENCE [LARGE SCALE GENOMIC DNA]</scope>
</reference>
<dbReference type="Proteomes" id="UP000183832">
    <property type="component" value="Unassembled WGS sequence"/>
</dbReference>
<dbReference type="OrthoDB" id="205166at2759"/>
<dbReference type="InterPro" id="IPR008501">
    <property type="entry name" value="THOC7/Mft1"/>
</dbReference>
<evidence type="ECO:0000256" key="1">
    <source>
        <dbReference type="ARBA" id="ARBA00004123"/>
    </source>
</evidence>
<dbReference type="AlphaFoldDB" id="A0A1J1HUY3"/>
<accession>A0A1J1HUY3</accession>
<dbReference type="GO" id="GO:0000445">
    <property type="term" value="C:THO complex part of transcription export complex"/>
    <property type="evidence" value="ECO:0007669"/>
    <property type="project" value="InterPro"/>
</dbReference>
<keyword evidence="2" id="KW-0539">Nucleus</keyword>
<sequence>MSIIDDEQIIKRRLQIDGEGVGDDRKINLLLKTYTKWCTTPSSVDNNDAHDRILTQLSQCEFSVLKSDISEHMMDEEMKNYKKISDNIAERIEQIRDQIEQSKDLLEKAKEIRRNKLEYLSLARLINQEPERVEVVAKYQELQEELLTQNEHFLKASQVLENRRKDFAAFMFLTKELLRDCNFDVDNSTETNDEETEGGIFEDDGDIIADADDIEKMIIE</sequence>
<feature type="coiled-coil region" evidence="3">
    <location>
        <begin position="78"/>
        <end position="115"/>
    </location>
</feature>
<comment type="subcellular location">
    <subcellularLocation>
        <location evidence="1">Nucleus</location>
    </subcellularLocation>
</comment>